<accession>A0A2W2AZW3</accession>
<dbReference type="AlphaFoldDB" id="A0A2W2AZW3"/>
<dbReference type="Pfam" id="PF11706">
    <property type="entry name" value="zf-CGNR"/>
    <property type="match status" value="1"/>
</dbReference>
<feature type="domain" description="Zinc finger CGNR" evidence="1">
    <location>
        <begin position="118"/>
        <end position="166"/>
    </location>
</feature>
<evidence type="ECO:0000313" key="2">
    <source>
        <dbReference type="EMBL" id="PZF79292.1"/>
    </source>
</evidence>
<gene>
    <name evidence="2" type="ORF">C1I92_31895</name>
</gene>
<name>A0A2W2AZW3_9ACTN</name>
<dbReference type="PANTHER" id="PTHR35525">
    <property type="entry name" value="BLL6575 PROTEIN"/>
    <property type="match status" value="1"/>
</dbReference>
<dbReference type="RefSeq" id="WP_111258659.1">
    <property type="nucleotide sequence ID" value="NZ_POTW01000152.1"/>
</dbReference>
<protein>
    <submittedName>
        <fullName evidence="2">PadR family transcriptional regulator</fullName>
    </submittedName>
</protein>
<keyword evidence="3" id="KW-1185">Reference proteome</keyword>
<evidence type="ECO:0000313" key="3">
    <source>
        <dbReference type="Proteomes" id="UP000248764"/>
    </source>
</evidence>
<dbReference type="InterPro" id="IPR021005">
    <property type="entry name" value="Znf_CGNR"/>
</dbReference>
<comment type="caution">
    <text evidence="2">The sequence shown here is derived from an EMBL/GenBank/DDBJ whole genome shotgun (WGS) entry which is preliminary data.</text>
</comment>
<dbReference type="SUPFAM" id="SSF160904">
    <property type="entry name" value="Jann2411-like"/>
    <property type="match status" value="1"/>
</dbReference>
<dbReference type="EMBL" id="POTW01000152">
    <property type="protein sequence ID" value="PZF79292.1"/>
    <property type="molecule type" value="Genomic_DNA"/>
</dbReference>
<dbReference type="Gene3D" id="1.10.3300.10">
    <property type="entry name" value="Jann2411-like domain"/>
    <property type="match status" value="1"/>
</dbReference>
<reference evidence="2 3" key="1">
    <citation type="submission" date="2018-01" db="EMBL/GenBank/DDBJ databases">
        <title>Draft genome sequence of Jiangella sp. GTF31.</title>
        <authorList>
            <person name="Sahin N."/>
            <person name="Ay H."/>
            <person name="Saygin H."/>
        </authorList>
    </citation>
    <scope>NUCLEOTIDE SEQUENCE [LARGE SCALE GENOMIC DNA]</scope>
    <source>
        <strain evidence="2 3">GTF31</strain>
    </source>
</reference>
<dbReference type="PANTHER" id="PTHR35525:SF3">
    <property type="entry name" value="BLL6575 PROTEIN"/>
    <property type="match status" value="1"/>
</dbReference>
<organism evidence="2 3">
    <name type="scientific">Jiangella anatolica</name>
    <dbReference type="NCBI Taxonomy" id="2670374"/>
    <lineage>
        <taxon>Bacteria</taxon>
        <taxon>Bacillati</taxon>
        <taxon>Actinomycetota</taxon>
        <taxon>Actinomycetes</taxon>
        <taxon>Jiangellales</taxon>
        <taxon>Jiangellaceae</taxon>
        <taxon>Jiangella</taxon>
    </lineage>
</organism>
<proteinExistence type="predicted"/>
<sequence>MVNVAQEAPGALEAVRELLNSWLIPNDTRRPDDRFDRWAAAHAVPPAEHAGVRWLRDDLRAAVEGTAGTDDVVNAWIERTGVRPRIGAGALEFRHDGGTAGDLLVTVVTAIGAGTWRRLKTCPDCRWAFYDHTRNGGKRWCLMTAGGPDGRSCGSIAKVRAYRARQASTGAG</sequence>
<dbReference type="InterPro" id="IPR023286">
    <property type="entry name" value="ABATE_dom_sf"/>
</dbReference>
<dbReference type="Proteomes" id="UP000248764">
    <property type="component" value="Unassembled WGS sequence"/>
</dbReference>
<evidence type="ECO:0000259" key="1">
    <source>
        <dbReference type="Pfam" id="PF11706"/>
    </source>
</evidence>
<dbReference type="InterPro" id="IPR010852">
    <property type="entry name" value="ABATE"/>
</dbReference>